<name>A0A2S0KH80_9ACTN</name>
<evidence type="ECO:0000256" key="1">
    <source>
        <dbReference type="SAM" id="MobiDB-lite"/>
    </source>
</evidence>
<accession>A0A2S0KH80</accession>
<organism evidence="2 3">
    <name type="scientific">Gordonia iterans</name>
    <dbReference type="NCBI Taxonomy" id="1004901"/>
    <lineage>
        <taxon>Bacteria</taxon>
        <taxon>Bacillati</taxon>
        <taxon>Actinomycetota</taxon>
        <taxon>Actinomycetes</taxon>
        <taxon>Mycobacteriales</taxon>
        <taxon>Gordoniaceae</taxon>
        <taxon>Gordonia</taxon>
    </lineage>
</organism>
<dbReference type="AlphaFoldDB" id="A0A2S0KH80"/>
<proteinExistence type="predicted"/>
<dbReference type="KEGG" id="git:C6V83_12930"/>
<dbReference type="EMBL" id="CP027433">
    <property type="protein sequence ID" value="AVM01023.1"/>
    <property type="molecule type" value="Genomic_DNA"/>
</dbReference>
<gene>
    <name evidence="2" type="ORF">C6V83_12930</name>
</gene>
<keyword evidence="3" id="KW-1185">Reference proteome</keyword>
<sequence>MRIDCATCPGRGRACDGCLMQVFFAPATRGFDPGEDPEGAVRDLHDAVDVLAATALISPTVANAARRDIDAGGGPARSAGRGFLRAVG</sequence>
<evidence type="ECO:0000313" key="3">
    <source>
        <dbReference type="Proteomes" id="UP000239814"/>
    </source>
</evidence>
<dbReference type="Proteomes" id="UP000239814">
    <property type="component" value="Chromosome"/>
</dbReference>
<reference evidence="2 3" key="1">
    <citation type="submission" date="2018-03" db="EMBL/GenBank/DDBJ databases">
        <title>Characteristics and genome of n-alkane degrading marine bacteria Gordonia iterans isolated from crude oil contaminated in Tae-an, South Korea.</title>
        <authorList>
            <person name="Lee S.-S."/>
            <person name="Kim H."/>
        </authorList>
    </citation>
    <scope>NUCLEOTIDE SEQUENCE [LARGE SCALE GENOMIC DNA]</scope>
    <source>
        <strain evidence="2 3">Co17</strain>
    </source>
</reference>
<protein>
    <submittedName>
        <fullName evidence="2">Uncharacterized protein</fullName>
    </submittedName>
</protein>
<feature type="region of interest" description="Disordered" evidence="1">
    <location>
        <begin position="67"/>
        <end position="88"/>
    </location>
</feature>
<evidence type="ECO:0000313" key="2">
    <source>
        <dbReference type="EMBL" id="AVM01023.1"/>
    </source>
</evidence>